<evidence type="ECO:0000313" key="2">
    <source>
        <dbReference type="EMBL" id="MPC95572.1"/>
    </source>
</evidence>
<protein>
    <submittedName>
        <fullName evidence="2">Uncharacterized protein</fullName>
    </submittedName>
</protein>
<organism evidence="2 3">
    <name type="scientific">Portunus trituberculatus</name>
    <name type="common">Swimming crab</name>
    <name type="synonym">Neptunus trituberculatus</name>
    <dbReference type="NCBI Taxonomy" id="210409"/>
    <lineage>
        <taxon>Eukaryota</taxon>
        <taxon>Metazoa</taxon>
        <taxon>Ecdysozoa</taxon>
        <taxon>Arthropoda</taxon>
        <taxon>Crustacea</taxon>
        <taxon>Multicrustacea</taxon>
        <taxon>Malacostraca</taxon>
        <taxon>Eumalacostraca</taxon>
        <taxon>Eucarida</taxon>
        <taxon>Decapoda</taxon>
        <taxon>Pleocyemata</taxon>
        <taxon>Brachyura</taxon>
        <taxon>Eubrachyura</taxon>
        <taxon>Portunoidea</taxon>
        <taxon>Portunidae</taxon>
        <taxon>Portuninae</taxon>
        <taxon>Portunus</taxon>
    </lineage>
</organism>
<comment type="caution">
    <text evidence="2">The sequence shown here is derived from an EMBL/GenBank/DDBJ whole genome shotgun (WGS) entry which is preliminary data.</text>
</comment>
<evidence type="ECO:0000313" key="3">
    <source>
        <dbReference type="Proteomes" id="UP000324222"/>
    </source>
</evidence>
<feature type="compositionally biased region" description="Basic and acidic residues" evidence="1">
    <location>
        <begin position="14"/>
        <end position="26"/>
    </location>
</feature>
<sequence>MYRCANSRRFKPCSSRERNTKHDENRSSSQRYLSGNLYSRTKKFADADECKRCEVGQSKPPSNSK</sequence>
<feature type="region of interest" description="Disordered" evidence="1">
    <location>
        <begin position="1"/>
        <end position="37"/>
    </location>
</feature>
<dbReference type="Proteomes" id="UP000324222">
    <property type="component" value="Unassembled WGS sequence"/>
</dbReference>
<reference evidence="2 3" key="1">
    <citation type="submission" date="2019-05" db="EMBL/GenBank/DDBJ databases">
        <title>Another draft genome of Portunus trituberculatus and its Hox gene families provides insights of decapod evolution.</title>
        <authorList>
            <person name="Jeong J.-H."/>
            <person name="Song I."/>
            <person name="Kim S."/>
            <person name="Choi T."/>
            <person name="Kim D."/>
            <person name="Ryu S."/>
            <person name="Kim W."/>
        </authorList>
    </citation>
    <scope>NUCLEOTIDE SEQUENCE [LARGE SCALE GENOMIC DNA]</scope>
    <source>
        <tissue evidence="2">Muscle</tissue>
    </source>
</reference>
<name>A0A5B7JHJ4_PORTR</name>
<feature type="compositionally biased region" description="Polar residues" evidence="1">
    <location>
        <begin position="27"/>
        <end position="37"/>
    </location>
</feature>
<gene>
    <name evidence="2" type="ORF">E2C01_090790</name>
</gene>
<accession>A0A5B7JHJ4</accession>
<keyword evidence="3" id="KW-1185">Reference proteome</keyword>
<proteinExistence type="predicted"/>
<evidence type="ECO:0000256" key="1">
    <source>
        <dbReference type="SAM" id="MobiDB-lite"/>
    </source>
</evidence>
<dbReference type="EMBL" id="VSRR010102770">
    <property type="protein sequence ID" value="MPC95572.1"/>
    <property type="molecule type" value="Genomic_DNA"/>
</dbReference>
<dbReference type="AlphaFoldDB" id="A0A5B7JHJ4"/>
<feature type="compositionally biased region" description="Basic residues" evidence="1">
    <location>
        <begin position="1"/>
        <end position="11"/>
    </location>
</feature>